<evidence type="ECO:0000313" key="9">
    <source>
        <dbReference type="EMBL" id="KHJ85231.1"/>
    </source>
</evidence>
<dbReference type="InterPro" id="IPR027417">
    <property type="entry name" value="P-loop_NTPase"/>
</dbReference>
<dbReference type="GO" id="GO:0005737">
    <property type="term" value="C:cytoplasm"/>
    <property type="evidence" value="ECO:0007669"/>
    <property type="project" value="TreeGrafter"/>
</dbReference>
<organism evidence="9 10">
    <name type="scientific">Oesophagostomum dentatum</name>
    <name type="common">Nodular worm</name>
    <dbReference type="NCBI Taxonomy" id="61180"/>
    <lineage>
        <taxon>Eukaryota</taxon>
        <taxon>Metazoa</taxon>
        <taxon>Ecdysozoa</taxon>
        <taxon>Nematoda</taxon>
        <taxon>Chromadorea</taxon>
        <taxon>Rhabditida</taxon>
        <taxon>Rhabditina</taxon>
        <taxon>Rhabditomorpha</taxon>
        <taxon>Strongyloidea</taxon>
        <taxon>Strongylidae</taxon>
        <taxon>Oesophagostomum</taxon>
    </lineage>
</organism>
<keyword evidence="5" id="KW-0505">Motor protein</keyword>
<keyword evidence="6 7" id="KW-0009">Actin-binding</keyword>
<dbReference type="SUPFAM" id="SSF52540">
    <property type="entry name" value="P-loop containing nucleoside triphosphate hydrolases"/>
    <property type="match status" value="1"/>
</dbReference>
<sequence length="151" mass="17420">MSISLFFRVKNVLLRSNCILESLGCAKTNRNDNSSRFGKYMHINFDYGGDPVGGNITNYLLEKEIFQSRVVRQQKGERNFHVFYHLLRGLDEAKLRELGLEKDPKKYFYLNQGASETVSSINDAQDFREVQHSLKTTGFSDSEIDEVYFSS</sequence>
<dbReference type="GO" id="GO:0006897">
    <property type="term" value="P:endocytosis"/>
    <property type="evidence" value="ECO:0007669"/>
    <property type="project" value="TreeGrafter"/>
</dbReference>
<dbReference type="PANTHER" id="PTHR13140:SF713">
    <property type="entry name" value="UNCONVENTIONAL MYOSIN ID"/>
    <property type="match status" value="1"/>
</dbReference>
<dbReference type="EMBL" id="KN564779">
    <property type="protein sequence ID" value="KHJ85231.1"/>
    <property type="molecule type" value="Genomic_DNA"/>
</dbReference>
<dbReference type="GO" id="GO:0051015">
    <property type="term" value="F:actin filament binding"/>
    <property type="evidence" value="ECO:0007669"/>
    <property type="project" value="TreeGrafter"/>
</dbReference>
<dbReference type="PANTHER" id="PTHR13140">
    <property type="entry name" value="MYOSIN"/>
    <property type="match status" value="1"/>
</dbReference>
<keyword evidence="2" id="KW-0547">Nucleotide-binding</keyword>
<evidence type="ECO:0000256" key="5">
    <source>
        <dbReference type="ARBA" id="ARBA00023175"/>
    </source>
</evidence>
<evidence type="ECO:0000259" key="8">
    <source>
        <dbReference type="PROSITE" id="PS51456"/>
    </source>
</evidence>
<evidence type="ECO:0000256" key="7">
    <source>
        <dbReference type="PROSITE-ProRule" id="PRU00782"/>
    </source>
</evidence>
<feature type="domain" description="Myosin motor" evidence="8">
    <location>
        <begin position="1"/>
        <end position="151"/>
    </location>
</feature>
<reference evidence="9 10" key="1">
    <citation type="submission" date="2014-03" db="EMBL/GenBank/DDBJ databases">
        <title>Draft genome of the hookworm Oesophagostomum dentatum.</title>
        <authorList>
            <person name="Mitreva M."/>
        </authorList>
    </citation>
    <scope>NUCLEOTIDE SEQUENCE [LARGE SCALE GENOMIC DNA]</scope>
    <source>
        <strain evidence="9 10">OD-Hann</strain>
    </source>
</reference>
<dbReference type="GO" id="GO:0030048">
    <property type="term" value="P:actin filament-based movement"/>
    <property type="evidence" value="ECO:0007669"/>
    <property type="project" value="TreeGrafter"/>
</dbReference>
<dbReference type="InterPro" id="IPR036961">
    <property type="entry name" value="Kinesin_motor_dom_sf"/>
</dbReference>
<evidence type="ECO:0000256" key="4">
    <source>
        <dbReference type="ARBA" id="ARBA00023123"/>
    </source>
</evidence>
<dbReference type="Proteomes" id="UP000053660">
    <property type="component" value="Unassembled WGS sequence"/>
</dbReference>
<dbReference type="SMART" id="SM00242">
    <property type="entry name" value="MYSc"/>
    <property type="match status" value="1"/>
</dbReference>
<dbReference type="GO" id="GO:0005886">
    <property type="term" value="C:plasma membrane"/>
    <property type="evidence" value="ECO:0007669"/>
    <property type="project" value="TreeGrafter"/>
</dbReference>
<evidence type="ECO:0000313" key="10">
    <source>
        <dbReference type="Proteomes" id="UP000053660"/>
    </source>
</evidence>
<proteinExistence type="inferred from homology"/>
<dbReference type="GO" id="GO:0016459">
    <property type="term" value="C:myosin complex"/>
    <property type="evidence" value="ECO:0007669"/>
    <property type="project" value="UniProtKB-KW"/>
</dbReference>
<accession>A0A0B1SMX7</accession>
<dbReference type="PROSITE" id="PS51456">
    <property type="entry name" value="MYOSIN_MOTOR"/>
    <property type="match status" value="1"/>
</dbReference>
<evidence type="ECO:0000256" key="2">
    <source>
        <dbReference type="ARBA" id="ARBA00022741"/>
    </source>
</evidence>
<dbReference type="GO" id="GO:0005902">
    <property type="term" value="C:microvillus"/>
    <property type="evidence" value="ECO:0007669"/>
    <property type="project" value="TreeGrafter"/>
</dbReference>
<evidence type="ECO:0000256" key="3">
    <source>
        <dbReference type="ARBA" id="ARBA00022840"/>
    </source>
</evidence>
<comment type="caution">
    <text evidence="7">Lacks conserved residue(s) required for the propagation of feature annotation.</text>
</comment>
<name>A0A0B1SMX7_OESDE</name>
<evidence type="ECO:0000256" key="6">
    <source>
        <dbReference type="ARBA" id="ARBA00023203"/>
    </source>
</evidence>
<gene>
    <name evidence="9" type="ORF">OESDEN_15047</name>
</gene>
<dbReference type="AlphaFoldDB" id="A0A0B1SMX7"/>
<keyword evidence="10" id="KW-1185">Reference proteome</keyword>
<dbReference type="Pfam" id="PF00063">
    <property type="entry name" value="Myosin_head"/>
    <property type="match status" value="1"/>
</dbReference>
<dbReference type="GO" id="GO:0005524">
    <property type="term" value="F:ATP binding"/>
    <property type="evidence" value="ECO:0007669"/>
    <property type="project" value="UniProtKB-KW"/>
</dbReference>
<keyword evidence="4 7" id="KW-0518">Myosin</keyword>
<dbReference type="FunFam" id="1.10.10.820:FF:000001">
    <property type="entry name" value="Myosin heavy chain"/>
    <property type="match status" value="1"/>
</dbReference>
<dbReference type="InterPro" id="IPR001609">
    <property type="entry name" value="Myosin_head_motor_dom-like"/>
</dbReference>
<dbReference type="OrthoDB" id="6108017at2759"/>
<dbReference type="Gene3D" id="3.40.850.10">
    <property type="entry name" value="Kinesin motor domain"/>
    <property type="match status" value="1"/>
</dbReference>
<evidence type="ECO:0000256" key="1">
    <source>
        <dbReference type="ARBA" id="ARBA00008314"/>
    </source>
</evidence>
<comment type="similarity">
    <text evidence="1 7">Belongs to the TRAFAC class myosin-kinesin ATPase superfamily. Myosin family.</text>
</comment>
<dbReference type="GO" id="GO:0007015">
    <property type="term" value="P:actin filament organization"/>
    <property type="evidence" value="ECO:0007669"/>
    <property type="project" value="TreeGrafter"/>
</dbReference>
<dbReference type="GO" id="GO:0000146">
    <property type="term" value="F:microfilament motor activity"/>
    <property type="evidence" value="ECO:0007669"/>
    <property type="project" value="TreeGrafter"/>
</dbReference>
<keyword evidence="3" id="KW-0067">ATP-binding</keyword>
<protein>
    <recommendedName>
        <fullName evidence="8">Myosin motor domain-containing protein</fullName>
    </recommendedName>
</protein>